<dbReference type="Proteomes" id="UP000076512">
    <property type="component" value="Unassembled WGS sequence"/>
</dbReference>
<dbReference type="AlphaFoldDB" id="A0A164HF49"/>
<reference evidence="1 2" key="1">
    <citation type="submission" date="2016-04" db="EMBL/GenBank/DDBJ databases">
        <authorList>
            <person name="Evans L.H."/>
            <person name="Alamgir A."/>
            <person name="Owens N."/>
            <person name="Weber N.D."/>
            <person name="Virtaneva K."/>
            <person name="Barbian K."/>
            <person name="Babar A."/>
            <person name="Rosenke K."/>
        </authorList>
    </citation>
    <scope>NUCLEOTIDE SEQUENCE [LARGE SCALE GENOMIC DNA]</scope>
    <source>
        <strain evidence="1 2">IFM 0406</strain>
    </source>
</reference>
<dbReference type="STRING" id="455432.AWN90_11360"/>
<protein>
    <submittedName>
        <fullName evidence="1">Uncharacterized protein</fullName>
    </submittedName>
</protein>
<organism evidence="1 2">
    <name type="scientific">Nocardia terpenica</name>
    <dbReference type="NCBI Taxonomy" id="455432"/>
    <lineage>
        <taxon>Bacteria</taxon>
        <taxon>Bacillati</taxon>
        <taxon>Actinomycetota</taxon>
        <taxon>Actinomycetes</taxon>
        <taxon>Mycobacteriales</taxon>
        <taxon>Nocardiaceae</taxon>
        <taxon>Nocardia</taxon>
    </lineage>
</organism>
<name>A0A164HF49_9NOCA</name>
<sequence>MTDMSDRLYKAGYVVAANHLLAAALVQSDAETADRRRDEQLAEVMRTAYHYGKPVVPLAQSRFRSGWITAARAVRDIVTEEADAEN</sequence>
<evidence type="ECO:0000313" key="1">
    <source>
        <dbReference type="EMBL" id="KZM68461.1"/>
    </source>
</evidence>
<keyword evidence="2" id="KW-1185">Reference proteome</keyword>
<evidence type="ECO:0000313" key="2">
    <source>
        <dbReference type="Proteomes" id="UP000076512"/>
    </source>
</evidence>
<dbReference type="RefSeq" id="WP_067580084.1">
    <property type="nucleotide sequence ID" value="NZ_JABMCZ010000002.1"/>
</dbReference>
<accession>A0A164HF49</accession>
<comment type="caution">
    <text evidence="1">The sequence shown here is derived from an EMBL/GenBank/DDBJ whole genome shotgun (WGS) entry which is preliminary data.</text>
</comment>
<gene>
    <name evidence="1" type="ORF">AWN90_11360</name>
</gene>
<proteinExistence type="predicted"/>
<dbReference type="EMBL" id="LWGR01000021">
    <property type="protein sequence ID" value="KZM68461.1"/>
    <property type="molecule type" value="Genomic_DNA"/>
</dbReference>